<dbReference type="InterPro" id="IPR057326">
    <property type="entry name" value="KR_dom"/>
</dbReference>
<evidence type="ECO:0000256" key="1">
    <source>
        <dbReference type="ARBA" id="ARBA00006484"/>
    </source>
</evidence>
<dbReference type="CDD" id="cd05233">
    <property type="entry name" value="SDR_c"/>
    <property type="match status" value="1"/>
</dbReference>
<organism evidence="4 5">
    <name type="scientific">Sodalis praecaptivus</name>
    <dbReference type="NCBI Taxonomy" id="1239307"/>
    <lineage>
        <taxon>Bacteria</taxon>
        <taxon>Pseudomonadati</taxon>
        <taxon>Pseudomonadota</taxon>
        <taxon>Gammaproteobacteria</taxon>
        <taxon>Enterobacterales</taxon>
        <taxon>Bruguierivoracaceae</taxon>
        <taxon>Sodalis</taxon>
    </lineage>
</organism>
<dbReference type="PRINTS" id="PR00081">
    <property type="entry name" value="GDHRDH"/>
</dbReference>
<dbReference type="SUPFAM" id="SSF51735">
    <property type="entry name" value="NAD(P)-binding Rossmann-fold domains"/>
    <property type="match status" value="1"/>
</dbReference>
<dbReference type="NCBIfam" id="NF005559">
    <property type="entry name" value="PRK07231.1"/>
    <property type="match status" value="1"/>
</dbReference>
<dbReference type="OrthoDB" id="9809287at2"/>
<dbReference type="Gene3D" id="3.40.50.720">
    <property type="entry name" value="NAD(P)-binding Rossmann-like Domain"/>
    <property type="match status" value="1"/>
</dbReference>
<dbReference type="PATRIC" id="fig|1239307.3.peg.1657"/>
<proteinExistence type="inferred from homology"/>
<dbReference type="PANTHER" id="PTHR42760:SF133">
    <property type="entry name" value="3-OXOACYL-[ACYL-CARRIER-PROTEIN] REDUCTASE"/>
    <property type="match status" value="1"/>
</dbReference>
<dbReference type="PRINTS" id="PR00080">
    <property type="entry name" value="SDRFAMILY"/>
</dbReference>
<dbReference type="SMART" id="SM00822">
    <property type="entry name" value="PKS_KR"/>
    <property type="match status" value="1"/>
</dbReference>
<dbReference type="KEGG" id="sod:Sant_1525"/>
<dbReference type="PANTHER" id="PTHR42760">
    <property type="entry name" value="SHORT-CHAIN DEHYDROGENASES/REDUCTASES FAMILY MEMBER"/>
    <property type="match status" value="1"/>
</dbReference>
<comment type="similarity">
    <text evidence="1">Belongs to the short-chain dehydrogenases/reductases (SDR) family.</text>
</comment>
<evidence type="ECO:0000313" key="5">
    <source>
        <dbReference type="Proteomes" id="UP000019028"/>
    </source>
</evidence>
<dbReference type="Pfam" id="PF13561">
    <property type="entry name" value="adh_short_C2"/>
    <property type="match status" value="1"/>
</dbReference>
<dbReference type="GO" id="GO:0006633">
    <property type="term" value="P:fatty acid biosynthetic process"/>
    <property type="evidence" value="ECO:0007669"/>
    <property type="project" value="TreeGrafter"/>
</dbReference>
<name>W0HWQ9_9GAMM</name>
<dbReference type="HOGENOM" id="CLU_010194_1_0_6"/>
<protein>
    <submittedName>
        <fullName evidence="4">3-oxoacyl-ACP reductase</fullName>
    </submittedName>
</protein>
<dbReference type="EMBL" id="CP006569">
    <property type="protein sequence ID" value="AHF76583.1"/>
    <property type="molecule type" value="Genomic_DNA"/>
</dbReference>
<evidence type="ECO:0000259" key="3">
    <source>
        <dbReference type="SMART" id="SM00822"/>
    </source>
</evidence>
<dbReference type="FunFam" id="3.40.50.720:FF:000084">
    <property type="entry name" value="Short-chain dehydrogenase reductase"/>
    <property type="match status" value="1"/>
</dbReference>
<dbReference type="InterPro" id="IPR002347">
    <property type="entry name" value="SDR_fam"/>
</dbReference>
<dbReference type="Proteomes" id="UP000019028">
    <property type="component" value="Chromosome"/>
</dbReference>
<sequence length="243" mass="25125">MQALQGKTAVITGGNSGIGLAIARRFASEGAYVFITGRRQGELDNAVAAIGANVEAVAGDITEEANLARLFAAVQARRAGLDILVTNAGVAEYAPLEDITPQHFERTFGLNARATLFTVQGALPLMTRGGAIVLLGSIAGTTGTAGYTTYGASKAAIRAFARTWTRELAGRGIRVNTLSPGPIDTPMFEGASDALRESLVSQIPLGRMGQPEEVAAAALFLASDESRYIAGAELCIDGGLAQV</sequence>
<dbReference type="InterPro" id="IPR036291">
    <property type="entry name" value="NAD(P)-bd_dom_sf"/>
</dbReference>
<keyword evidence="5" id="KW-1185">Reference proteome</keyword>
<evidence type="ECO:0000313" key="4">
    <source>
        <dbReference type="EMBL" id="AHF76583.1"/>
    </source>
</evidence>
<reference evidence="4 5" key="1">
    <citation type="journal article" date="2014" name="Genome Biol. Evol.">
        <title>Genome degeneration and adaptation in a nascent stage of symbiosis.</title>
        <authorList>
            <person name="Oakeson K.F."/>
            <person name="Gil R."/>
            <person name="Clayton A.L."/>
            <person name="Dunn D.M."/>
            <person name="von Niederhausern A.C."/>
            <person name="Hamil C."/>
            <person name="Aoyagi A."/>
            <person name="Duval B."/>
            <person name="Baca A."/>
            <person name="Silva F.J."/>
            <person name="Vallier A."/>
            <person name="Jackson D.G."/>
            <person name="Latorre A."/>
            <person name="Weiss R.B."/>
            <person name="Heddi A."/>
            <person name="Moya A."/>
            <person name="Dale C."/>
        </authorList>
    </citation>
    <scope>NUCLEOTIDE SEQUENCE [LARGE SCALE GENOMIC DNA]</scope>
    <source>
        <strain evidence="4 5">HS1</strain>
    </source>
</reference>
<evidence type="ECO:0000256" key="2">
    <source>
        <dbReference type="ARBA" id="ARBA00023002"/>
    </source>
</evidence>
<dbReference type="AlphaFoldDB" id="W0HWQ9"/>
<accession>W0HWQ9</accession>
<dbReference type="GO" id="GO:0048038">
    <property type="term" value="F:quinone binding"/>
    <property type="evidence" value="ECO:0007669"/>
    <property type="project" value="TreeGrafter"/>
</dbReference>
<gene>
    <name evidence="4" type="ORF">Sant_1525</name>
</gene>
<keyword evidence="2" id="KW-0560">Oxidoreductase</keyword>
<dbReference type="GO" id="GO:0016616">
    <property type="term" value="F:oxidoreductase activity, acting on the CH-OH group of donors, NAD or NADP as acceptor"/>
    <property type="evidence" value="ECO:0007669"/>
    <property type="project" value="TreeGrafter"/>
</dbReference>
<dbReference type="RefSeq" id="WP_025421717.1">
    <property type="nucleotide sequence ID" value="NZ_CP006569.1"/>
</dbReference>
<feature type="domain" description="Ketoreductase" evidence="3">
    <location>
        <begin position="7"/>
        <end position="181"/>
    </location>
</feature>